<dbReference type="Proteomes" id="UP000465846">
    <property type="component" value="Chromosome"/>
</dbReference>
<dbReference type="InterPro" id="IPR050090">
    <property type="entry name" value="Tyrosine_recombinase_XerCD"/>
</dbReference>
<dbReference type="Pfam" id="PF00589">
    <property type="entry name" value="Phage_integrase"/>
    <property type="match status" value="1"/>
</dbReference>
<keyword evidence="1" id="KW-0229">DNA integration</keyword>
<dbReference type="GO" id="GO:0003677">
    <property type="term" value="F:DNA binding"/>
    <property type="evidence" value="ECO:0007669"/>
    <property type="project" value="UniProtKB-KW"/>
</dbReference>
<accession>A0A6C0UJ25</accession>
<organism evidence="5 6">
    <name type="scientific">Halogeometricum borinquense</name>
    <dbReference type="NCBI Taxonomy" id="60847"/>
    <lineage>
        <taxon>Archaea</taxon>
        <taxon>Methanobacteriati</taxon>
        <taxon>Methanobacteriota</taxon>
        <taxon>Stenosarchaea group</taxon>
        <taxon>Halobacteria</taxon>
        <taxon>Halobacteriales</taxon>
        <taxon>Haloferacaceae</taxon>
        <taxon>Halogeometricum</taxon>
    </lineage>
</organism>
<name>A0A6C0UJ25_9EURY</name>
<evidence type="ECO:0000256" key="3">
    <source>
        <dbReference type="ARBA" id="ARBA00023172"/>
    </source>
</evidence>
<protein>
    <submittedName>
        <fullName evidence="5">Site-specific integrase</fullName>
    </submittedName>
</protein>
<dbReference type="GO" id="GO:0006310">
    <property type="term" value="P:DNA recombination"/>
    <property type="evidence" value="ECO:0007669"/>
    <property type="project" value="UniProtKB-KW"/>
</dbReference>
<dbReference type="InterPro" id="IPR011010">
    <property type="entry name" value="DNA_brk_join_enz"/>
</dbReference>
<evidence type="ECO:0000313" key="5">
    <source>
        <dbReference type="EMBL" id="QIB75217.1"/>
    </source>
</evidence>
<proteinExistence type="predicted"/>
<dbReference type="PROSITE" id="PS51898">
    <property type="entry name" value="TYR_RECOMBINASE"/>
    <property type="match status" value="1"/>
</dbReference>
<dbReference type="AlphaFoldDB" id="A0A6C0UJ25"/>
<dbReference type="PANTHER" id="PTHR30349:SF41">
    <property type="entry name" value="INTEGRASE_RECOMBINASE PROTEIN MJ0367-RELATED"/>
    <property type="match status" value="1"/>
</dbReference>
<keyword evidence="3" id="KW-0233">DNA recombination</keyword>
<evidence type="ECO:0000256" key="2">
    <source>
        <dbReference type="ARBA" id="ARBA00023125"/>
    </source>
</evidence>
<evidence type="ECO:0000256" key="1">
    <source>
        <dbReference type="ARBA" id="ARBA00022908"/>
    </source>
</evidence>
<dbReference type="PANTHER" id="PTHR30349">
    <property type="entry name" value="PHAGE INTEGRASE-RELATED"/>
    <property type="match status" value="1"/>
</dbReference>
<dbReference type="SUPFAM" id="SSF56349">
    <property type="entry name" value="DNA breaking-rejoining enzymes"/>
    <property type="match status" value="1"/>
</dbReference>
<reference evidence="5 6" key="1">
    <citation type="submission" date="2020-02" db="EMBL/GenBank/DDBJ databases">
        <title>Whole genome sequence of Halogeometricum borinquense strain wsp4.</title>
        <authorList>
            <person name="Verma D.K."/>
            <person name="Gopal K."/>
            <person name="Prasad E.S."/>
        </authorList>
    </citation>
    <scope>NUCLEOTIDE SEQUENCE [LARGE SCALE GENOMIC DNA]</scope>
    <source>
        <strain evidence="6">wsp4</strain>
    </source>
</reference>
<dbReference type="GO" id="GO:0015074">
    <property type="term" value="P:DNA integration"/>
    <property type="evidence" value="ECO:0007669"/>
    <property type="project" value="UniProtKB-KW"/>
</dbReference>
<dbReference type="InterPro" id="IPR013762">
    <property type="entry name" value="Integrase-like_cat_sf"/>
</dbReference>
<keyword evidence="2" id="KW-0238">DNA-binding</keyword>
<gene>
    <name evidence="5" type="ORF">G3I44_13545</name>
</gene>
<evidence type="ECO:0000259" key="4">
    <source>
        <dbReference type="PROSITE" id="PS51898"/>
    </source>
</evidence>
<dbReference type="Gene3D" id="1.10.443.10">
    <property type="entry name" value="Intergrase catalytic core"/>
    <property type="match status" value="1"/>
</dbReference>
<evidence type="ECO:0000313" key="6">
    <source>
        <dbReference type="Proteomes" id="UP000465846"/>
    </source>
</evidence>
<sequence length="203" mass="24357">MSEKHMFLEVEQIDRMRDACYSRDQRYDTAKRDETIVTVLADFGLRVSELLDLKRYMFDLENEELQLPNDIQKQPPTDAEAGDAILEIDPYDEFNTIRLLRDYFRENDFTHREFIFHSRQSETMSRQNLNMMLKDVAEEAEIHPRRIGQPPAEPREIHAHAFRHSLANYMLRDSDTRLIDVRNRLRHKSVRTTEDIYEHFQRG</sequence>
<dbReference type="InterPro" id="IPR002104">
    <property type="entry name" value="Integrase_catalytic"/>
</dbReference>
<dbReference type="RefSeq" id="WP_163487008.1">
    <property type="nucleotide sequence ID" value="NZ_CP048739.1"/>
</dbReference>
<feature type="domain" description="Tyr recombinase" evidence="4">
    <location>
        <begin position="3"/>
        <end position="203"/>
    </location>
</feature>
<dbReference type="CDD" id="cd00397">
    <property type="entry name" value="DNA_BRE_C"/>
    <property type="match status" value="1"/>
</dbReference>
<dbReference type="EMBL" id="CP048739">
    <property type="protein sequence ID" value="QIB75217.1"/>
    <property type="molecule type" value="Genomic_DNA"/>
</dbReference>
<dbReference type="GeneID" id="44080444"/>